<evidence type="ECO:0000313" key="1">
    <source>
        <dbReference type="EMBL" id="THG14157.1"/>
    </source>
</evidence>
<dbReference type="PANTHER" id="PTHR33168">
    <property type="entry name" value="STRESS INDUCED PROTEIN-RELATED"/>
    <property type="match status" value="1"/>
</dbReference>
<dbReference type="Proteomes" id="UP000306102">
    <property type="component" value="Unassembled WGS sequence"/>
</dbReference>
<gene>
    <name evidence="1" type="ORF">TEA_008616</name>
</gene>
<evidence type="ECO:0000313" key="2">
    <source>
        <dbReference type="Proteomes" id="UP000306102"/>
    </source>
</evidence>
<proteinExistence type="predicted"/>
<comment type="caution">
    <text evidence="1">The sequence shown here is derived from an EMBL/GenBank/DDBJ whole genome shotgun (WGS) entry which is preliminary data.</text>
</comment>
<protein>
    <submittedName>
        <fullName evidence="1">Uncharacterized protein</fullName>
    </submittedName>
</protein>
<reference evidence="1 2" key="1">
    <citation type="journal article" date="2018" name="Proc. Natl. Acad. Sci. U.S.A.">
        <title>Draft genome sequence of Camellia sinensis var. sinensis provides insights into the evolution of the tea genome and tea quality.</title>
        <authorList>
            <person name="Wei C."/>
            <person name="Yang H."/>
            <person name="Wang S."/>
            <person name="Zhao J."/>
            <person name="Liu C."/>
            <person name="Gao L."/>
            <person name="Xia E."/>
            <person name="Lu Y."/>
            <person name="Tai Y."/>
            <person name="She G."/>
            <person name="Sun J."/>
            <person name="Cao H."/>
            <person name="Tong W."/>
            <person name="Gao Q."/>
            <person name="Li Y."/>
            <person name="Deng W."/>
            <person name="Jiang X."/>
            <person name="Wang W."/>
            <person name="Chen Q."/>
            <person name="Zhang S."/>
            <person name="Li H."/>
            <person name="Wu J."/>
            <person name="Wang P."/>
            <person name="Li P."/>
            <person name="Shi C."/>
            <person name="Zheng F."/>
            <person name="Jian J."/>
            <person name="Huang B."/>
            <person name="Shan D."/>
            <person name="Shi M."/>
            <person name="Fang C."/>
            <person name="Yue Y."/>
            <person name="Li F."/>
            <person name="Li D."/>
            <person name="Wei S."/>
            <person name="Han B."/>
            <person name="Jiang C."/>
            <person name="Yin Y."/>
            <person name="Xia T."/>
            <person name="Zhang Z."/>
            <person name="Bennetzen J.L."/>
            <person name="Zhao S."/>
            <person name="Wan X."/>
        </authorList>
    </citation>
    <scope>NUCLEOTIDE SEQUENCE [LARGE SCALE GENOMIC DNA]</scope>
    <source>
        <strain evidence="2">cv. Shuchazao</strain>
        <tissue evidence="1">Leaf</tissue>
    </source>
</reference>
<accession>A0A4V3WNW2</accession>
<organism evidence="1 2">
    <name type="scientific">Camellia sinensis var. sinensis</name>
    <name type="common">China tea</name>
    <dbReference type="NCBI Taxonomy" id="542762"/>
    <lineage>
        <taxon>Eukaryota</taxon>
        <taxon>Viridiplantae</taxon>
        <taxon>Streptophyta</taxon>
        <taxon>Embryophyta</taxon>
        <taxon>Tracheophyta</taxon>
        <taxon>Spermatophyta</taxon>
        <taxon>Magnoliopsida</taxon>
        <taxon>eudicotyledons</taxon>
        <taxon>Gunneridae</taxon>
        <taxon>Pentapetalae</taxon>
        <taxon>asterids</taxon>
        <taxon>Ericales</taxon>
        <taxon>Theaceae</taxon>
        <taxon>Camellia</taxon>
    </lineage>
</organism>
<sequence>MDEKQASIALEDNYEEKVNRHCCCGCLCDKSQWIMRQQQQQGEINEGCWFKKKAEKLRQILEWNNFIGRFCIHGICNKKKNKSRMQFHYDPQSYALNFDDGYYNNRELDDPPLGEFAARFTAPHQTIDDIA</sequence>
<dbReference type="EMBL" id="SDRB02005525">
    <property type="protein sequence ID" value="THG14157.1"/>
    <property type="molecule type" value="Genomic_DNA"/>
</dbReference>
<name>A0A4V3WNW2_CAMSN</name>
<keyword evidence="2" id="KW-1185">Reference proteome</keyword>
<dbReference type="AlphaFoldDB" id="A0A4V3WNW2"/>